<comment type="caution">
    <text evidence="2">The sequence shown here is derived from an EMBL/GenBank/DDBJ whole genome shotgun (WGS) entry which is preliminary data.</text>
</comment>
<accession>A0AAW5YW57</accession>
<organism evidence="2 3">
    <name type="scientific">Lactobacillus delbrueckii</name>
    <dbReference type="NCBI Taxonomy" id="1584"/>
    <lineage>
        <taxon>Bacteria</taxon>
        <taxon>Bacillati</taxon>
        <taxon>Bacillota</taxon>
        <taxon>Bacilli</taxon>
        <taxon>Lactobacillales</taxon>
        <taxon>Lactobacillaceae</taxon>
        <taxon>Lactobacillus</taxon>
    </lineage>
</organism>
<keyword evidence="1" id="KW-1133">Transmembrane helix</keyword>
<evidence type="ECO:0008006" key="4">
    <source>
        <dbReference type="Google" id="ProtNLM"/>
    </source>
</evidence>
<name>A0AAW5YW57_9LACO</name>
<evidence type="ECO:0000313" key="2">
    <source>
        <dbReference type="EMBL" id="MDA3768281.1"/>
    </source>
</evidence>
<keyword evidence="1" id="KW-0472">Membrane</keyword>
<feature type="transmembrane region" description="Helical" evidence="1">
    <location>
        <begin position="6"/>
        <end position="27"/>
    </location>
</feature>
<evidence type="ECO:0000313" key="3">
    <source>
        <dbReference type="Proteomes" id="UP001210502"/>
    </source>
</evidence>
<proteinExistence type="predicted"/>
<protein>
    <recommendedName>
        <fullName evidence="4">DUF1002 domain-containing protein</fullName>
    </recommendedName>
</protein>
<gene>
    <name evidence="2" type="ORF">PF586_07410</name>
</gene>
<evidence type="ECO:0000256" key="1">
    <source>
        <dbReference type="SAM" id="Phobius"/>
    </source>
</evidence>
<dbReference type="Proteomes" id="UP001210502">
    <property type="component" value="Unassembled WGS sequence"/>
</dbReference>
<reference evidence="2" key="1">
    <citation type="submission" date="2023-01" db="EMBL/GenBank/DDBJ databases">
        <title>Sequencing of the bacterial strains from artisanal fermented milk Matsoni.</title>
        <authorList>
            <person name="Rozman V."/>
            <person name="Accetto T."/>
            <person name="Bogovic Matijasic B."/>
        </authorList>
    </citation>
    <scope>NUCLEOTIDE SEQUENCE</scope>
    <source>
        <strain evidence="2">Lbl333</strain>
    </source>
</reference>
<sequence length="244" mass="26583">MLRNWNYNFVTKGLTLLHFVIIILIKMIWRSYNEKTSKYISVALFSATLLSITAPVVTETVDAATIHTVFEKSKQSSISQQDETVENKLAAEDVDAVVEVLRSEYPDLSEDYLREIVNNQRHGNYSLPSEPQPSSTRSRSAMLSKSNWKGITVSQMGAAIDAAIIGASGGAASLGVKFAIKKIGKEAAKKVIVKAIQAIVGGAAGKVTSTVVGKALDYAGSPGYYIAKYWDAHDKYSKNGRINF</sequence>
<dbReference type="EMBL" id="JAQIEY010000023">
    <property type="protein sequence ID" value="MDA3768281.1"/>
    <property type="molecule type" value="Genomic_DNA"/>
</dbReference>
<dbReference type="RefSeq" id="WP_260265006.1">
    <property type="nucleotide sequence ID" value="NZ_JAQIEY010000023.1"/>
</dbReference>
<keyword evidence="1" id="KW-0812">Transmembrane</keyword>
<feature type="transmembrane region" description="Helical" evidence="1">
    <location>
        <begin position="39"/>
        <end position="57"/>
    </location>
</feature>
<dbReference type="AlphaFoldDB" id="A0AAW5YW57"/>